<sequence>MNTLRHILLVSTSSIVQEGDPKKFIDFMDRIVKIDNNENVNIFEFIFPWIVSYDKPGFLNILIEQFEFELTSEYVKNNIIHISFSEKLFDAINNLFGTNIWENLDTGILKEIFKKAYRICEINILKKLIDFGFNINNLTTSDKIYLLEITVDYHYDVLQFLIDNGFGLEFIDNKILAKLIYVINPKILKLLAENGVNLGKINSMNIPEHLDKYYNLLMEMNIDPKIIVTIYYNGSCNTVSTNCSSS</sequence>
<accession>A0A3G5ADF8</accession>
<dbReference type="InterPro" id="IPR036770">
    <property type="entry name" value="Ankyrin_rpt-contain_sf"/>
</dbReference>
<proteinExistence type="predicted"/>
<protein>
    <recommendedName>
        <fullName evidence="2">Ankyrin repeat protein</fullName>
    </recommendedName>
</protein>
<dbReference type="EMBL" id="MK072442">
    <property type="protein sequence ID" value="AYV85197.1"/>
    <property type="molecule type" value="Genomic_DNA"/>
</dbReference>
<gene>
    <name evidence="1" type="ORF">Satyrvirus6_29</name>
</gene>
<organism evidence="1">
    <name type="scientific">Satyrvirus sp</name>
    <dbReference type="NCBI Taxonomy" id="2487771"/>
    <lineage>
        <taxon>Viruses</taxon>
        <taxon>Varidnaviria</taxon>
        <taxon>Bamfordvirae</taxon>
        <taxon>Nucleocytoviricota</taxon>
        <taxon>Megaviricetes</taxon>
        <taxon>Imitervirales</taxon>
        <taxon>Mimiviridae</taxon>
        <taxon>Megamimivirinae</taxon>
    </lineage>
</organism>
<evidence type="ECO:0008006" key="2">
    <source>
        <dbReference type="Google" id="ProtNLM"/>
    </source>
</evidence>
<name>A0A3G5ADF8_9VIRU</name>
<reference evidence="1" key="1">
    <citation type="submission" date="2018-10" db="EMBL/GenBank/DDBJ databases">
        <title>Hidden diversity of soil giant viruses.</title>
        <authorList>
            <person name="Schulz F."/>
            <person name="Alteio L."/>
            <person name="Goudeau D."/>
            <person name="Ryan E.M."/>
            <person name="Malmstrom R.R."/>
            <person name="Blanchard J."/>
            <person name="Woyke T."/>
        </authorList>
    </citation>
    <scope>NUCLEOTIDE SEQUENCE</scope>
    <source>
        <strain evidence="1">SAV1</strain>
    </source>
</reference>
<evidence type="ECO:0000313" key="1">
    <source>
        <dbReference type="EMBL" id="AYV85197.1"/>
    </source>
</evidence>
<dbReference type="SUPFAM" id="SSF48403">
    <property type="entry name" value="Ankyrin repeat"/>
    <property type="match status" value="1"/>
</dbReference>